<evidence type="ECO:0000313" key="4">
    <source>
        <dbReference type="EMBL" id="KAF1936266.1"/>
    </source>
</evidence>
<keyword evidence="5" id="KW-1185">Reference proteome</keyword>
<name>A0A6A5SCT1_9PLEO</name>
<feature type="region of interest" description="Disordered" evidence="1">
    <location>
        <begin position="271"/>
        <end position="294"/>
    </location>
</feature>
<feature type="transmembrane region" description="Helical" evidence="2">
    <location>
        <begin position="38"/>
        <end position="61"/>
    </location>
</feature>
<keyword evidence="2" id="KW-0472">Membrane</keyword>
<feature type="compositionally biased region" description="Low complexity" evidence="1">
    <location>
        <begin position="277"/>
        <end position="292"/>
    </location>
</feature>
<reference evidence="4" key="1">
    <citation type="journal article" date="2020" name="Stud. Mycol.">
        <title>101 Dothideomycetes genomes: a test case for predicting lifestyles and emergence of pathogens.</title>
        <authorList>
            <person name="Haridas S."/>
            <person name="Albert R."/>
            <person name="Binder M."/>
            <person name="Bloem J."/>
            <person name="Labutti K."/>
            <person name="Salamov A."/>
            <person name="Andreopoulos B."/>
            <person name="Baker S."/>
            <person name="Barry K."/>
            <person name="Bills G."/>
            <person name="Bluhm B."/>
            <person name="Cannon C."/>
            <person name="Castanera R."/>
            <person name="Culley D."/>
            <person name="Daum C."/>
            <person name="Ezra D."/>
            <person name="Gonzalez J."/>
            <person name="Henrissat B."/>
            <person name="Kuo A."/>
            <person name="Liang C."/>
            <person name="Lipzen A."/>
            <person name="Lutzoni F."/>
            <person name="Magnuson J."/>
            <person name="Mondo S."/>
            <person name="Nolan M."/>
            <person name="Ohm R."/>
            <person name="Pangilinan J."/>
            <person name="Park H.-J."/>
            <person name="Ramirez L."/>
            <person name="Alfaro M."/>
            <person name="Sun H."/>
            <person name="Tritt A."/>
            <person name="Yoshinaga Y."/>
            <person name="Zwiers L.-H."/>
            <person name="Turgeon B."/>
            <person name="Goodwin S."/>
            <person name="Spatafora J."/>
            <person name="Crous P."/>
            <person name="Grigoriev I."/>
        </authorList>
    </citation>
    <scope>NUCLEOTIDE SEQUENCE</scope>
    <source>
        <strain evidence="4">CBS 161.51</strain>
    </source>
</reference>
<gene>
    <name evidence="4" type="ORF">EJ02DRAFT_315658</name>
</gene>
<evidence type="ECO:0000259" key="3">
    <source>
        <dbReference type="Pfam" id="PF20684"/>
    </source>
</evidence>
<feature type="non-terminal residue" evidence="4">
    <location>
        <position position="317"/>
    </location>
</feature>
<evidence type="ECO:0000256" key="2">
    <source>
        <dbReference type="SAM" id="Phobius"/>
    </source>
</evidence>
<feature type="domain" description="Rhodopsin" evidence="3">
    <location>
        <begin position="8"/>
        <end position="208"/>
    </location>
</feature>
<feature type="transmembrane region" description="Helical" evidence="2">
    <location>
        <begin position="109"/>
        <end position="135"/>
    </location>
</feature>
<dbReference type="EMBL" id="ML976200">
    <property type="protein sequence ID" value="KAF1936266.1"/>
    <property type="molecule type" value="Genomic_DNA"/>
</dbReference>
<evidence type="ECO:0000256" key="1">
    <source>
        <dbReference type="SAM" id="MobiDB-lite"/>
    </source>
</evidence>
<dbReference type="AlphaFoldDB" id="A0A6A5SCT1"/>
<dbReference type="OrthoDB" id="3918601at2759"/>
<evidence type="ECO:0000313" key="5">
    <source>
        <dbReference type="Proteomes" id="UP000800038"/>
    </source>
</evidence>
<accession>A0A6A5SCT1</accession>
<dbReference type="InterPro" id="IPR049326">
    <property type="entry name" value="Rhodopsin_dom_fungi"/>
</dbReference>
<proteinExistence type="predicted"/>
<keyword evidence="2" id="KW-1133">Transmembrane helix</keyword>
<feature type="transmembrane region" description="Helical" evidence="2">
    <location>
        <begin position="180"/>
        <end position="207"/>
    </location>
</feature>
<dbReference type="Pfam" id="PF20684">
    <property type="entry name" value="Fung_rhodopsin"/>
    <property type="match status" value="1"/>
</dbReference>
<dbReference type="PANTHER" id="PTHR38794">
    <property type="entry name" value="INTEGRAL MEMBRANE PROTEIN"/>
    <property type="match status" value="1"/>
</dbReference>
<feature type="transmembrane region" description="Helical" evidence="2">
    <location>
        <begin position="68"/>
        <end position="89"/>
    </location>
</feature>
<protein>
    <recommendedName>
        <fullName evidence="3">Rhodopsin domain-containing protein</fullName>
    </recommendedName>
</protein>
<keyword evidence="2" id="KW-0812">Transmembrane</keyword>
<dbReference type="Proteomes" id="UP000800038">
    <property type="component" value="Unassembled WGS sequence"/>
</dbReference>
<dbReference type="PANTHER" id="PTHR38794:SF1">
    <property type="entry name" value="INTEGRAL MEMBRANE PROTEIN"/>
    <property type="match status" value="1"/>
</dbReference>
<sequence length="317" mass="36011">IGLSLTTFILASHGLGVFGYLTLERVDILMKGYYVSELLYVSAICLAKLSILVFFYNIVIVQRLHHQFVLCFGFLILAWSTASFFAVAFQCEVPRPWVTTTWRCFNTRIFWVVYCVIDVFSEVAIIMLAVTLVAYLKVQLSRKFAVVACFAPRVLVLGVALVRLIWLYPITASSDAQYRLWLPAILTQVHVCLSICTACIPYMVPFFKKIDGTLRRSHSTRSRNILLNDEHGHSRSSLWFRRHTKAKSLDSSDPGAVASIQYVRVSQTSPYLPTPRPLTSLSPPQLRTPPSTKASMRGLNIYIPHRDFRRQRSIDLG</sequence>
<organism evidence="4 5">
    <name type="scientific">Clathrospora elynae</name>
    <dbReference type="NCBI Taxonomy" id="706981"/>
    <lineage>
        <taxon>Eukaryota</taxon>
        <taxon>Fungi</taxon>
        <taxon>Dikarya</taxon>
        <taxon>Ascomycota</taxon>
        <taxon>Pezizomycotina</taxon>
        <taxon>Dothideomycetes</taxon>
        <taxon>Pleosporomycetidae</taxon>
        <taxon>Pleosporales</taxon>
        <taxon>Diademaceae</taxon>
        <taxon>Clathrospora</taxon>
    </lineage>
</organism>
<feature type="non-terminal residue" evidence="4">
    <location>
        <position position="1"/>
    </location>
</feature>
<feature type="transmembrane region" description="Helical" evidence="2">
    <location>
        <begin position="144"/>
        <end position="168"/>
    </location>
</feature>